<dbReference type="GO" id="GO:0006633">
    <property type="term" value="P:fatty acid biosynthetic process"/>
    <property type="evidence" value="ECO:0007669"/>
    <property type="project" value="InterPro"/>
</dbReference>
<feature type="domain" description="Ketosynthase family 3 (KS3)" evidence="7">
    <location>
        <begin position="379"/>
        <end position="813"/>
    </location>
</feature>
<evidence type="ECO:0008006" key="11">
    <source>
        <dbReference type="Google" id="ProtNLM"/>
    </source>
</evidence>
<dbReference type="Pfam" id="PF00975">
    <property type="entry name" value="Thioesterase"/>
    <property type="match status" value="1"/>
</dbReference>
<accession>A0A0C3H6V1</accession>
<dbReference type="SMART" id="SM00823">
    <property type="entry name" value="PKS_PP"/>
    <property type="match status" value="2"/>
</dbReference>
<dbReference type="SUPFAM" id="SSF52151">
    <property type="entry name" value="FabD/lysophospholipase-like"/>
    <property type="match status" value="1"/>
</dbReference>
<keyword evidence="10" id="KW-1185">Reference proteome</keyword>
<evidence type="ECO:0000313" key="10">
    <source>
        <dbReference type="Proteomes" id="UP000054321"/>
    </source>
</evidence>
<feature type="region of interest" description="C-terminal hotdog fold" evidence="4">
    <location>
        <begin position="1452"/>
        <end position="1600"/>
    </location>
</feature>
<feature type="active site" description="Proton donor; for dehydratase activity" evidence="4">
    <location>
        <position position="1513"/>
    </location>
</feature>
<dbReference type="EMBL" id="KN832873">
    <property type="protein sequence ID" value="KIN03931.1"/>
    <property type="molecule type" value="Genomic_DNA"/>
</dbReference>
<dbReference type="InterPro" id="IPR014030">
    <property type="entry name" value="Ketoacyl_synth_N"/>
</dbReference>
<dbReference type="GO" id="GO:0004312">
    <property type="term" value="F:fatty acid synthase activity"/>
    <property type="evidence" value="ECO:0007669"/>
    <property type="project" value="TreeGrafter"/>
</dbReference>
<organism evidence="9 10">
    <name type="scientific">Oidiodendron maius (strain Zn)</name>
    <dbReference type="NCBI Taxonomy" id="913774"/>
    <lineage>
        <taxon>Eukaryota</taxon>
        <taxon>Fungi</taxon>
        <taxon>Dikarya</taxon>
        <taxon>Ascomycota</taxon>
        <taxon>Pezizomycotina</taxon>
        <taxon>Leotiomycetes</taxon>
        <taxon>Leotiomycetes incertae sedis</taxon>
        <taxon>Myxotrichaceae</taxon>
        <taxon>Oidiodendron</taxon>
    </lineage>
</organism>
<evidence type="ECO:0000256" key="3">
    <source>
        <dbReference type="ARBA" id="ARBA00022679"/>
    </source>
</evidence>
<dbReference type="Gene3D" id="3.40.366.10">
    <property type="entry name" value="Malonyl-Coenzyme A Acyl Carrier Protein, domain 2"/>
    <property type="match status" value="2"/>
</dbReference>
<gene>
    <name evidence="9" type="ORF">OIDMADRAFT_117704</name>
</gene>
<sequence>MADQMAFLLFGDQSLIIRDCLADFFAGANHSILCKSFLEQSVSALQREIDTCSKAHRLRIPAFASIQELNDRYHAGPERYAALDSALLCLAQLALYFKREETSYDGTLHPGDTYLVGLCTGIFAATAITSAPTLSALVPIAVEMVLVAFRAGLYISKIADILENRTDESESWTYLVLETDEAKAREILEDFHTSNGYSDLPAMQVYISAVTLTSTSISGPPSTLRRLLQEERFKKTPVPLPIYGPYHAAHLHSGVDLEEVLGLKSSSLSEKLSSMTPKFPVISSGVDCNMHQNCRELLLSAVRELFTRPFHFDKVVNDCVANSQNCKGPRCQIMPFGPTQAAESMANALDSRKELEVILHPCLSKSSEMNVGSERSSGREKLAIVGMAGRFPDAASHEKLWELLERGLAVHREVPSDRFDVKTHVDPSGKARNTSHTPFGCWIENPGLFDPRFFNMSPREAFQTDPMQRLALATAYEALEMSGYVPNRTLSTRLDRIGTFYGQTSDDWREINAAQQVDTYFITGGVRAFGPGRINYHFGFSGPSFNIDTACSSSAAALQLACTSLWAGDCDTAVVGGLSCMTNSDIFAGLSRGQFLSKKGPCATFDNDADGYCRADGCATVIIKKLSEAIADKDNVLGVILGTATNHSADAISITHPHGPTQEILYKSILNQAQVDPVDIDYVEMHGTGTQAGDGTEMRSVTNVFAPAEPTRRRTAEQPLYLGAVKANVGHGEAASGVTALIKCLLMMQKNAIPPHVGIKNIINQTFPKDLSERNVHIAFHKTPFRSRNGRSRRIYVSNFSAAGGNTGLLLEDGPSFTPSYVDPRSYHMVAVTAKSKSALLRNIENLVDYLEQNPDTSAADLAYTTTARRIQHNWRVSVTGCDINQIRGQLESKLRGDSLVPVLSVAPKIVFLFTGQGSHYAALGKDLYENSAMFKNSLQEYEKIAIVHGFSSFMSIVDGSATQVDTLSPVAVQLALLCIEMSLARLWESWGITPDAVVGHSLGEYAALNVAGVLSASDAIYLVGKRAELLVERCTAGSHAMLAVQESAKILAETLDSAMNVNVSCLNGSRETVLGGTLEEILKVEQHLSNSGFKCSQLKVPFAFHSDQVDPILDDFEQLAASVRFSKERIPVISSLQGCVLSEPINATYLRNHAREPVNFVGGLVAAQSEGLIDEKTVWVEVGPHPVCFGMVKTTFGAATTGGPTLRRNESAYRTLSNTLSALHTAGTIIDWNEYHREFSPSLRLLNLPTYSFDDKNYWIQYEGDWCLTKGQPQAIMPPTTEKISKLCTSSVHKITSEVVNGDEVTVSIESDISKQELRGVVSGHVVNGTMLCPSSLYADMAMTICDYAYKLVRPGEKNAIMNVAHMQVPKPLIASPDGKSQVLRLTAKLDASKSRADLVFSSGEGTDSVEHAHCQVLVEDGEKCLSDWARQAYLIQSRIDWLKDAEDQGMAHKIGRGLAYKLFAALVDYDKRYRGMEEVILHSENMEATASVVFQTTEQDGNYFCCPYWIDSVAHISGFIVNGSDAVNSQESVYISHGWESLQFAEPLTANKKYRSYVRMQPQPGKIMAGDVYVFDGDRIVASVGGLKFQCIPRKVLNTFLPPIGAARNSMPASKPSIVAPKKPQASRKSAPQVTMENIGAVNEKLASITSRALDILAVEIGIGLEELVDNVAFSDLGVDSLMTLSVSGRLRDELEINVHSQDFHNEQTIGEFKKVLAKFETSSPMARIISENSSAGTRTFTNTSMDSPSSDITADDDDDSKLTTPVDDSGSERGKESEITEVIRATIADEMGFQPHEVSDTADLAELGLDSLMSLSILGAVREKTGLSLPADLLTTNKTIREIERTLGASSKPRPNPALQSPTQSDAIIVKPTRAVQHTRGATSVLLQGNSRLATKHLWMIPDGGGSATSYVDIPDLSDDLAVWGLNSPFMKVPEEYNIGVVGMAERFVTEIKRRQPSGPYILAGWSAGGVIAFEAVNQLTKLSEEVMQLILIDSPCPDIIEPLPSSLHRWFASIGLLGDGDMSKLPSWLLPHFAASVSALSTYTPEKIDPARCPNVTAIWCEDGVCHLPTDPRPDPFPYGHAQFLLDNRTDFGPNLWDNYLDAKKISCHHMPGNHFSMMKGDKVSELNYQRPAPHVAALRHLALANYILTISLFIHWRFQLTLKQAKILGAIMKQAVL</sequence>
<feature type="compositionally biased region" description="Polar residues" evidence="5">
    <location>
        <begin position="1733"/>
        <end position="1748"/>
    </location>
</feature>
<dbReference type="InterPro" id="IPR016035">
    <property type="entry name" value="Acyl_Trfase/lysoPLipase"/>
</dbReference>
<dbReference type="Proteomes" id="UP000054321">
    <property type="component" value="Unassembled WGS sequence"/>
</dbReference>
<dbReference type="GO" id="GO:0044550">
    <property type="term" value="P:secondary metabolite biosynthetic process"/>
    <property type="evidence" value="ECO:0007669"/>
    <property type="project" value="TreeGrafter"/>
</dbReference>
<dbReference type="STRING" id="913774.A0A0C3H6V1"/>
<dbReference type="InterPro" id="IPR029058">
    <property type="entry name" value="AB_hydrolase_fold"/>
</dbReference>
<dbReference type="PANTHER" id="PTHR43775:SF37">
    <property type="entry name" value="SI:DKEY-61P9.11"/>
    <property type="match status" value="1"/>
</dbReference>
<dbReference type="PANTHER" id="PTHR43775">
    <property type="entry name" value="FATTY ACID SYNTHASE"/>
    <property type="match status" value="1"/>
</dbReference>
<dbReference type="InterPro" id="IPR016039">
    <property type="entry name" value="Thiolase-like"/>
</dbReference>
<feature type="domain" description="Carrier" evidence="6">
    <location>
        <begin position="1642"/>
        <end position="1723"/>
    </location>
</feature>
<evidence type="ECO:0000259" key="6">
    <source>
        <dbReference type="PROSITE" id="PS50075"/>
    </source>
</evidence>
<proteinExistence type="predicted"/>
<feature type="domain" description="PKS/mFAS DH" evidence="8">
    <location>
        <begin position="1294"/>
        <end position="1600"/>
    </location>
</feature>
<dbReference type="InterPro" id="IPR032088">
    <property type="entry name" value="SAT"/>
</dbReference>
<dbReference type="PROSITE" id="PS52004">
    <property type="entry name" value="KS3_2"/>
    <property type="match status" value="1"/>
</dbReference>
<dbReference type="FunFam" id="3.40.366.10:FF:000002">
    <property type="entry name" value="Probable polyketide synthase 2"/>
    <property type="match status" value="1"/>
</dbReference>
<dbReference type="InterPro" id="IPR014031">
    <property type="entry name" value="Ketoacyl_synth_C"/>
</dbReference>
<keyword evidence="3" id="KW-0808">Transferase</keyword>
<dbReference type="InterPro" id="IPR020806">
    <property type="entry name" value="PKS_PP-bd"/>
</dbReference>
<dbReference type="InterPro" id="IPR001227">
    <property type="entry name" value="Ac_transferase_dom_sf"/>
</dbReference>
<dbReference type="Pfam" id="PF16073">
    <property type="entry name" value="SAT"/>
    <property type="match status" value="1"/>
</dbReference>
<evidence type="ECO:0000256" key="5">
    <source>
        <dbReference type="SAM" id="MobiDB-lite"/>
    </source>
</evidence>
<reference evidence="10" key="2">
    <citation type="submission" date="2015-01" db="EMBL/GenBank/DDBJ databases">
        <title>Evolutionary Origins and Diversification of the Mycorrhizal Mutualists.</title>
        <authorList>
            <consortium name="DOE Joint Genome Institute"/>
            <consortium name="Mycorrhizal Genomics Consortium"/>
            <person name="Kohler A."/>
            <person name="Kuo A."/>
            <person name="Nagy L.G."/>
            <person name="Floudas D."/>
            <person name="Copeland A."/>
            <person name="Barry K.W."/>
            <person name="Cichocki N."/>
            <person name="Veneault-Fourrey C."/>
            <person name="LaButti K."/>
            <person name="Lindquist E.A."/>
            <person name="Lipzen A."/>
            <person name="Lundell T."/>
            <person name="Morin E."/>
            <person name="Murat C."/>
            <person name="Riley R."/>
            <person name="Ohm R."/>
            <person name="Sun H."/>
            <person name="Tunlid A."/>
            <person name="Henrissat B."/>
            <person name="Grigoriev I.V."/>
            <person name="Hibbett D.S."/>
            <person name="Martin F."/>
        </authorList>
    </citation>
    <scope>NUCLEOTIDE SEQUENCE [LARGE SCALE GENOMIC DNA]</scope>
    <source>
        <strain evidence="10">Zn</strain>
    </source>
</reference>
<feature type="active site" description="Proton acceptor; for dehydratase activity" evidence="4">
    <location>
        <position position="1326"/>
    </location>
</feature>
<dbReference type="InterPro" id="IPR049551">
    <property type="entry name" value="PKS_DH_C"/>
</dbReference>
<dbReference type="SUPFAM" id="SSF55048">
    <property type="entry name" value="Probable ACP-binding domain of malonyl-CoA ACP transacylase"/>
    <property type="match status" value="1"/>
</dbReference>
<dbReference type="Pfam" id="PF00698">
    <property type="entry name" value="Acyl_transf_1"/>
    <property type="match status" value="1"/>
</dbReference>
<evidence type="ECO:0000256" key="4">
    <source>
        <dbReference type="PROSITE-ProRule" id="PRU01363"/>
    </source>
</evidence>
<dbReference type="NCBIfam" id="TIGR04532">
    <property type="entry name" value="PT_fungal_PKS"/>
    <property type="match status" value="1"/>
</dbReference>
<feature type="region of interest" description="N-terminal hotdog fold" evidence="4">
    <location>
        <begin position="1294"/>
        <end position="1425"/>
    </location>
</feature>
<dbReference type="HOGENOM" id="CLU_000022_6_0_1"/>
<evidence type="ECO:0000259" key="7">
    <source>
        <dbReference type="PROSITE" id="PS52004"/>
    </source>
</evidence>
<name>A0A0C3H6V1_OIDMZ</name>
<feature type="domain" description="Carrier" evidence="6">
    <location>
        <begin position="1777"/>
        <end position="1854"/>
    </location>
</feature>
<dbReference type="InterPro" id="IPR020841">
    <property type="entry name" value="PKS_Beta-ketoAc_synthase_dom"/>
</dbReference>
<dbReference type="Gene3D" id="1.10.1200.10">
    <property type="entry name" value="ACP-like"/>
    <property type="match status" value="2"/>
</dbReference>
<keyword evidence="1" id="KW-0596">Phosphopantetheine</keyword>
<dbReference type="OrthoDB" id="329835at2759"/>
<dbReference type="Pfam" id="PF22621">
    <property type="entry name" value="CurL-like_PKS_C"/>
    <property type="match status" value="1"/>
</dbReference>
<evidence type="ECO:0000256" key="1">
    <source>
        <dbReference type="ARBA" id="ARBA00022450"/>
    </source>
</evidence>
<evidence type="ECO:0000256" key="2">
    <source>
        <dbReference type="ARBA" id="ARBA00022553"/>
    </source>
</evidence>
<dbReference type="FunFam" id="3.10.129.110:FF:000001">
    <property type="entry name" value="Sterigmatocystin biosynthesis polyketide synthase"/>
    <property type="match status" value="1"/>
</dbReference>
<dbReference type="Gene3D" id="3.40.47.10">
    <property type="match status" value="1"/>
</dbReference>
<dbReference type="PROSITE" id="PS52019">
    <property type="entry name" value="PKS_MFAS_DH"/>
    <property type="match status" value="1"/>
</dbReference>
<dbReference type="GO" id="GO:0004315">
    <property type="term" value="F:3-oxoacyl-[acyl-carrier-protein] synthase activity"/>
    <property type="evidence" value="ECO:0007669"/>
    <property type="project" value="InterPro"/>
</dbReference>
<dbReference type="InterPro" id="IPR049900">
    <property type="entry name" value="PKS_mFAS_DH"/>
</dbReference>
<dbReference type="Pfam" id="PF00550">
    <property type="entry name" value="PP-binding"/>
    <property type="match status" value="2"/>
</dbReference>
<dbReference type="Gene3D" id="3.30.70.3290">
    <property type="match status" value="1"/>
</dbReference>
<dbReference type="Gene3D" id="3.40.50.1820">
    <property type="entry name" value="alpha/beta hydrolase"/>
    <property type="match status" value="1"/>
</dbReference>
<dbReference type="SUPFAM" id="SSF47336">
    <property type="entry name" value="ACP-like"/>
    <property type="match status" value="2"/>
</dbReference>
<evidence type="ECO:0000313" key="9">
    <source>
        <dbReference type="EMBL" id="KIN03931.1"/>
    </source>
</evidence>
<dbReference type="Gene3D" id="3.10.129.110">
    <property type="entry name" value="Polyketide synthase dehydratase"/>
    <property type="match status" value="1"/>
</dbReference>
<dbReference type="SMART" id="SM00827">
    <property type="entry name" value="PKS_AT"/>
    <property type="match status" value="1"/>
</dbReference>
<dbReference type="GO" id="GO:0031177">
    <property type="term" value="F:phosphopantetheine binding"/>
    <property type="evidence" value="ECO:0007669"/>
    <property type="project" value="InterPro"/>
</dbReference>
<feature type="region of interest" description="Disordered" evidence="5">
    <location>
        <begin position="1733"/>
        <end position="1780"/>
    </location>
</feature>
<dbReference type="CDD" id="cd00833">
    <property type="entry name" value="PKS"/>
    <property type="match status" value="1"/>
</dbReference>
<dbReference type="InterPro" id="IPR001031">
    <property type="entry name" value="Thioesterase"/>
</dbReference>
<dbReference type="InterPro" id="IPR036736">
    <property type="entry name" value="ACP-like_sf"/>
</dbReference>
<dbReference type="InterPro" id="IPR030918">
    <property type="entry name" value="PT_fungal_PKS"/>
</dbReference>
<dbReference type="SUPFAM" id="SSF53901">
    <property type="entry name" value="Thiolase-like"/>
    <property type="match status" value="1"/>
</dbReference>
<dbReference type="InterPro" id="IPR014043">
    <property type="entry name" value="Acyl_transferase_dom"/>
</dbReference>
<dbReference type="Pfam" id="PF00109">
    <property type="entry name" value="ketoacyl-synt"/>
    <property type="match status" value="1"/>
</dbReference>
<reference evidence="9 10" key="1">
    <citation type="submission" date="2014-04" db="EMBL/GenBank/DDBJ databases">
        <authorList>
            <consortium name="DOE Joint Genome Institute"/>
            <person name="Kuo A."/>
            <person name="Martino E."/>
            <person name="Perotto S."/>
            <person name="Kohler A."/>
            <person name="Nagy L.G."/>
            <person name="Floudas D."/>
            <person name="Copeland A."/>
            <person name="Barry K.W."/>
            <person name="Cichocki N."/>
            <person name="Veneault-Fourrey C."/>
            <person name="LaButti K."/>
            <person name="Lindquist E.A."/>
            <person name="Lipzen A."/>
            <person name="Lundell T."/>
            <person name="Morin E."/>
            <person name="Murat C."/>
            <person name="Sun H."/>
            <person name="Tunlid A."/>
            <person name="Henrissat B."/>
            <person name="Grigoriev I.V."/>
            <person name="Hibbett D.S."/>
            <person name="Martin F."/>
            <person name="Nordberg H.P."/>
            <person name="Cantor M.N."/>
            <person name="Hua S.X."/>
        </authorList>
    </citation>
    <scope>NUCLEOTIDE SEQUENCE [LARGE SCALE GENOMIC DNA]</scope>
    <source>
        <strain evidence="9 10">Zn</strain>
    </source>
</reference>
<evidence type="ECO:0000259" key="8">
    <source>
        <dbReference type="PROSITE" id="PS52019"/>
    </source>
</evidence>
<dbReference type="InterPro" id="IPR016036">
    <property type="entry name" value="Malonyl_transacylase_ACP-bd"/>
</dbReference>
<protein>
    <recommendedName>
        <fullName evidence="11">Polyketide synthase</fullName>
    </recommendedName>
</protein>
<dbReference type="SUPFAM" id="SSF53474">
    <property type="entry name" value="alpha/beta-Hydrolases"/>
    <property type="match status" value="1"/>
</dbReference>
<dbReference type="InterPro" id="IPR009081">
    <property type="entry name" value="PP-bd_ACP"/>
</dbReference>
<dbReference type="InterPro" id="IPR018201">
    <property type="entry name" value="Ketoacyl_synth_AS"/>
</dbReference>
<dbReference type="Pfam" id="PF14765">
    <property type="entry name" value="PS-DH"/>
    <property type="match status" value="1"/>
</dbReference>
<dbReference type="PROSITE" id="PS50075">
    <property type="entry name" value="CARRIER"/>
    <property type="match status" value="2"/>
</dbReference>
<dbReference type="InterPro" id="IPR050091">
    <property type="entry name" value="PKS_NRPS_Biosynth_Enz"/>
</dbReference>
<feature type="region of interest" description="Disordered" evidence="5">
    <location>
        <begin position="1614"/>
        <end position="1634"/>
    </location>
</feature>
<dbReference type="InParanoid" id="A0A0C3H6V1"/>
<dbReference type="Pfam" id="PF02801">
    <property type="entry name" value="Ketoacyl-synt_C"/>
    <property type="match status" value="1"/>
</dbReference>
<dbReference type="SMART" id="SM00825">
    <property type="entry name" value="PKS_KS"/>
    <property type="match status" value="1"/>
</dbReference>
<dbReference type="PROSITE" id="PS00606">
    <property type="entry name" value="KS3_1"/>
    <property type="match status" value="1"/>
</dbReference>
<keyword evidence="2" id="KW-0597">Phosphoprotein</keyword>
<dbReference type="InterPro" id="IPR042104">
    <property type="entry name" value="PKS_dehydratase_sf"/>
</dbReference>